<dbReference type="STRING" id="1314783.A0A165MWR0"/>
<feature type="region of interest" description="Disordered" evidence="1">
    <location>
        <begin position="240"/>
        <end position="275"/>
    </location>
</feature>
<gene>
    <name evidence="2" type="ORF">DAEQUDRAFT_479255</name>
</gene>
<name>A0A165MWR0_9APHY</name>
<protein>
    <recommendedName>
        <fullName evidence="4">Geranylgeranyl pyrophosphate synthetase</fullName>
    </recommendedName>
</protein>
<dbReference type="PANTHER" id="PTHR35179">
    <property type="entry name" value="PROTEIN CBG02620"/>
    <property type="match status" value="1"/>
</dbReference>
<feature type="compositionally biased region" description="Low complexity" evidence="1">
    <location>
        <begin position="240"/>
        <end position="270"/>
    </location>
</feature>
<evidence type="ECO:0000256" key="1">
    <source>
        <dbReference type="SAM" id="MobiDB-lite"/>
    </source>
</evidence>
<dbReference type="AlphaFoldDB" id="A0A165MWR0"/>
<evidence type="ECO:0008006" key="4">
    <source>
        <dbReference type="Google" id="ProtNLM"/>
    </source>
</evidence>
<dbReference type="PANTHER" id="PTHR35179:SF2">
    <property type="entry name" value="START DOMAIN-CONTAINING PROTEIN"/>
    <property type="match status" value="1"/>
</dbReference>
<dbReference type="Proteomes" id="UP000076727">
    <property type="component" value="Unassembled WGS sequence"/>
</dbReference>
<feature type="region of interest" description="Disordered" evidence="1">
    <location>
        <begin position="1"/>
        <end position="28"/>
    </location>
</feature>
<sequence length="410" mass="46362">MTSTTAVPQATRAGSRSKTKQIKKDKKRHNGLVATPLKVLERPVIGVDPDHRVSIENMTYIGSYSWVDSVEPTIVVPGAPPIWRDRRTPYTIPPDRKTFTYEDAYRMPSSPNLARMRAIDIMTEEKGIHIDWPSIDFITDRNALRKLLRWNNGASGKDFRIDLELVGELTVFLNRWEDKTHHRADPHHPGYGFSFEHASTSPARGCEGTTGHHRISSYEFGGLRMIVSYEVDACAATTTAETKAIAQPSTSARASSQRSSKPIGTSSGSSRARTKGTTLSIIRAGHEVPQSSLIELKSSSKISWTETYPQLYLGQIPHLYHGLHDHGRVRQIVKRERSEEALLRVDYELQANFHKLHDCLRTIQALVIEHGRQVHLSLVYEAKRGRPLEVYQRTSPVTNFLPQEILQRFE</sequence>
<reference evidence="2 3" key="1">
    <citation type="journal article" date="2016" name="Mol. Biol. Evol.">
        <title>Comparative Genomics of Early-Diverging Mushroom-Forming Fungi Provides Insights into the Origins of Lignocellulose Decay Capabilities.</title>
        <authorList>
            <person name="Nagy L.G."/>
            <person name="Riley R."/>
            <person name="Tritt A."/>
            <person name="Adam C."/>
            <person name="Daum C."/>
            <person name="Floudas D."/>
            <person name="Sun H."/>
            <person name="Yadav J.S."/>
            <person name="Pangilinan J."/>
            <person name="Larsson K.H."/>
            <person name="Matsuura K."/>
            <person name="Barry K."/>
            <person name="Labutti K."/>
            <person name="Kuo R."/>
            <person name="Ohm R.A."/>
            <person name="Bhattacharya S.S."/>
            <person name="Shirouzu T."/>
            <person name="Yoshinaga Y."/>
            <person name="Martin F.M."/>
            <person name="Grigoriev I.V."/>
            <person name="Hibbett D.S."/>
        </authorList>
    </citation>
    <scope>NUCLEOTIDE SEQUENCE [LARGE SCALE GENOMIC DNA]</scope>
    <source>
        <strain evidence="2 3">L-15889</strain>
    </source>
</reference>
<evidence type="ECO:0000313" key="3">
    <source>
        <dbReference type="Proteomes" id="UP000076727"/>
    </source>
</evidence>
<accession>A0A165MWR0</accession>
<feature type="compositionally biased region" description="Polar residues" evidence="1">
    <location>
        <begin position="1"/>
        <end position="14"/>
    </location>
</feature>
<keyword evidence="3" id="KW-1185">Reference proteome</keyword>
<organism evidence="2 3">
    <name type="scientific">Daedalea quercina L-15889</name>
    <dbReference type="NCBI Taxonomy" id="1314783"/>
    <lineage>
        <taxon>Eukaryota</taxon>
        <taxon>Fungi</taxon>
        <taxon>Dikarya</taxon>
        <taxon>Basidiomycota</taxon>
        <taxon>Agaricomycotina</taxon>
        <taxon>Agaricomycetes</taxon>
        <taxon>Polyporales</taxon>
        <taxon>Fomitopsis</taxon>
    </lineage>
</organism>
<dbReference type="EMBL" id="KV429093">
    <property type="protein sequence ID" value="KZT66220.1"/>
    <property type="molecule type" value="Genomic_DNA"/>
</dbReference>
<evidence type="ECO:0000313" key="2">
    <source>
        <dbReference type="EMBL" id="KZT66220.1"/>
    </source>
</evidence>
<feature type="compositionally biased region" description="Basic residues" evidence="1">
    <location>
        <begin position="15"/>
        <end position="28"/>
    </location>
</feature>
<dbReference type="OrthoDB" id="420564at2759"/>
<proteinExistence type="predicted"/>